<reference evidence="1 2" key="1">
    <citation type="submission" date="2023-12" db="EMBL/GenBank/DDBJ databases">
        <title>Baltic Sea Cyanobacteria.</title>
        <authorList>
            <person name="Delbaje E."/>
            <person name="Fewer D.P."/>
            <person name="Shishido T.K."/>
        </authorList>
    </citation>
    <scope>NUCLEOTIDE SEQUENCE [LARGE SCALE GENOMIC DNA]</scope>
    <source>
        <strain evidence="1 2">CCNP 1315</strain>
    </source>
</reference>
<keyword evidence="2" id="KW-1185">Reference proteome</keyword>
<evidence type="ECO:0000313" key="1">
    <source>
        <dbReference type="EMBL" id="MEA5523389.1"/>
    </source>
</evidence>
<protein>
    <submittedName>
        <fullName evidence="1">Uncharacterized protein</fullName>
    </submittedName>
</protein>
<feature type="non-terminal residue" evidence="1">
    <location>
        <position position="174"/>
    </location>
</feature>
<sequence>MNQFNLNIKSTQAEPLADFGLQPVSNRFLEANGKDKVPQFPLGLVINKDSGLIHLDKPFPIDELKPRYDWLTCFEPEDHLDNMVETIIKLPGISEDSVFGAYSFKDDSTLRRLEKKGFSNTWRIDPDKDLGVKDKCANVETYQMHLSEDSANKIIETYGKADVIIVRHVIEHSY</sequence>
<accession>A0ABU5U881</accession>
<gene>
    <name evidence="1" type="ORF">VB854_31115</name>
</gene>
<evidence type="ECO:0000313" key="2">
    <source>
        <dbReference type="Proteomes" id="UP001301728"/>
    </source>
</evidence>
<name>A0ABU5U881_9CYAN</name>
<organism evidence="1 2">
    <name type="scientific">Limnoraphis robusta CCNP1315</name>
    <dbReference type="NCBI Taxonomy" id="3110306"/>
    <lineage>
        <taxon>Bacteria</taxon>
        <taxon>Bacillati</taxon>
        <taxon>Cyanobacteriota</taxon>
        <taxon>Cyanophyceae</taxon>
        <taxon>Oscillatoriophycideae</taxon>
        <taxon>Oscillatoriales</taxon>
        <taxon>Sirenicapillariaceae</taxon>
        <taxon>Limnoraphis</taxon>
    </lineage>
</organism>
<dbReference type="EMBL" id="JAYGHT010000247">
    <property type="protein sequence ID" value="MEA5523389.1"/>
    <property type="molecule type" value="Genomic_DNA"/>
</dbReference>
<dbReference type="RefSeq" id="WP_323307087.1">
    <property type="nucleotide sequence ID" value="NZ_JAYGHT010000247.1"/>
</dbReference>
<comment type="caution">
    <text evidence="1">The sequence shown here is derived from an EMBL/GenBank/DDBJ whole genome shotgun (WGS) entry which is preliminary data.</text>
</comment>
<dbReference type="Proteomes" id="UP001301728">
    <property type="component" value="Unassembled WGS sequence"/>
</dbReference>
<proteinExistence type="predicted"/>